<reference evidence="3" key="2">
    <citation type="submission" date="2020-10" db="UniProtKB">
        <authorList>
            <consortium name="WormBaseParasite"/>
        </authorList>
    </citation>
    <scope>IDENTIFICATION</scope>
</reference>
<keyword evidence="2" id="KW-1185">Reference proteome</keyword>
<organism evidence="2 3">
    <name type="scientific">Panagrellus redivivus</name>
    <name type="common">Microworm</name>
    <dbReference type="NCBI Taxonomy" id="6233"/>
    <lineage>
        <taxon>Eukaryota</taxon>
        <taxon>Metazoa</taxon>
        <taxon>Ecdysozoa</taxon>
        <taxon>Nematoda</taxon>
        <taxon>Chromadorea</taxon>
        <taxon>Rhabditida</taxon>
        <taxon>Tylenchina</taxon>
        <taxon>Panagrolaimomorpha</taxon>
        <taxon>Panagrolaimoidea</taxon>
        <taxon>Panagrolaimidae</taxon>
        <taxon>Panagrellus</taxon>
    </lineage>
</organism>
<evidence type="ECO:0000313" key="3">
    <source>
        <dbReference type="WBParaSite" id="Pan_g6557.t1"/>
    </source>
</evidence>
<evidence type="ECO:0000256" key="1">
    <source>
        <dbReference type="SAM" id="SignalP"/>
    </source>
</evidence>
<feature type="chain" id="PRO_5028834611" evidence="1">
    <location>
        <begin position="21"/>
        <end position="73"/>
    </location>
</feature>
<name>A0A7E4W647_PANRE</name>
<sequence>MRFLLQIVIAFAALIFFTDGFNVRNARAQNNQRPYGAVPDFSNLIRVYGKRSMAAPEVDAEGFEGLSGPYYIF</sequence>
<evidence type="ECO:0000313" key="2">
    <source>
        <dbReference type="Proteomes" id="UP000492821"/>
    </source>
</evidence>
<proteinExistence type="predicted"/>
<protein>
    <submittedName>
        <fullName evidence="3">Uncharacterized protein</fullName>
    </submittedName>
</protein>
<accession>A0A7E4W647</accession>
<reference evidence="2" key="1">
    <citation type="journal article" date="2013" name="Genetics">
        <title>The draft genome and transcriptome of Panagrellus redivivus are shaped by the harsh demands of a free-living lifestyle.</title>
        <authorList>
            <person name="Srinivasan J."/>
            <person name="Dillman A.R."/>
            <person name="Macchietto M.G."/>
            <person name="Heikkinen L."/>
            <person name="Lakso M."/>
            <person name="Fracchia K.M."/>
            <person name="Antoshechkin I."/>
            <person name="Mortazavi A."/>
            <person name="Wong G."/>
            <person name="Sternberg P.W."/>
        </authorList>
    </citation>
    <scope>NUCLEOTIDE SEQUENCE [LARGE SCALE GENOMIC DNA]</scope>
    <source>
        <strain evidence="2">MT8872</strain>
    </source>
</reference>
<feature type="signal peptide" evidence="1">
    <location>
        <begin position="1"/>
        <end position="20"/>
    </location>
</feature>
<dbReference type="AlphaFoldDB" id="A0A7E4W647"/>
<keyword evidence="1" id="KW-0732">Signal</keyword>
<dbReference type="Proteomes" id="UP000492821">
    <property type="component" value="Unassembled WGS sequence"/>
</dbReference>
<dbReference type="WBParaSite" id="Pan_g6557.t1">
    <property type="protein sequence ID" value="Pan_g6557.t1"/>
    <property type="gene ID" value="Pan_g6557"/>
</dbReference>